<feature type="region of interest" description="Disordered" evidence="5">
    <location>
        <begin position="330"/>
        <end position="362"/>
    </location>
</feature>
<keyword evidence="3" id="KW-0131">Cell cycle</keyword>
<gene>
    <name evidence="8" type="ORF">Nepgr_018492</name>
</gene>
<dbReference type="InterPro" id="IPR004367">
    <property type="entry name" value="Cyclin_C-dom"/>
</dbReference>
<dbReference type="CDD" id="cd20544">
    <property type="entry name" value="CYCLIN_AtCycD-like_rpt2"/>
    <property type="match status" value="1"/>
</dbReference>
<dbReference type="SMART" id="SM01332">
    <property type="entry name" value="Cyclin_C"/>
    <property type="match status" value="1"/>
</dbReference>
<evidence type="ECO:0000256" key="2">
    <source>
        <dbReference type="ARBA" id="ARBA00023127"/>
    </source>
</evidence>
<feature type="domain" description="Cyclin C-terminal" evidence="7">
    <location>
        <begin position="197"/>
        <end position="323"/>
    </location>
</feature>
<evidence type="ECO:0000259" key="7">
    <source>
        <dbReference type="SMART" id="SM01332"/>
    </source>
</evidence>
<dbReference type="InterPro" id="IPR036915">
    <property type="entry name" value="Cyclin-like_sf"/>
</dbReference>
<dbReference type="InterPro" id="IPR013763">
    <property type="entry name" value="Cyclin-like_dom"/>
</dbReference>
<dbReference type="AlphaFoldDB" id="A0AAD3XUD2"/>
<proteinExistence type="inferred from homology"/>
<dbReference type="Pfam" id="PF02984">
    <property type="entry name" value="Cyclin_C"/>
    <property type="match status" value="1"/>
</dbReference>
<keyword evidence="1" id="KW-0132">Cell division</keyword>
<dbReference type="GO" id="GO:0051301">
    <property type="term" value="P:cell division"/>
    <property type="evidence" value="ECO:0007669"/>
    <property type="project" value="UniProtKB-KW"/>
</dbReference>
<keyword evidence="9" id="KW-1185">Reference proteome</keyword>
<reference evidence="8" key="1">
    <citation type="submission" date="2023-05" db="EMBL/GenBank/DDBJ databases">
        <title>Nepenthes gracilis genome sequencing.</title>
        <authorList>
            <person name="Fukushima K."/>
        </authorList>
    </citation>
    <scope>NUCLEOTIDE SEQUENCE</scope>
    <source>
        <strain evidence="8">SING2019-196</strain>
    </source>
</reference>
<comment type="caution">
    <text evidence="8">The sequence shown here is derived from an EMBL/GenBank/DDBJ whole genome shotgun (WGS) entry which is preliminary data.</text>
</comment>
<evidence type="ECO:0000313" key="8">
    <source>
        <dbReference type="EMBL" id="GMH16651.1"/>
    </source>
</evidence>
<keyword evidence="2 4" id="KW-0195">Cyclin</keyword>
<dbReference type="SMART" id="SM00385">
    <property type="entry name" value="CYCLIN"/>
    <property type="match status" value="1"/>
</dbReference>
<dbReference type="Pfam" id="PF00134">
    <property type="entry name" value="Cyclin_N"/>
    <property type="match status" value="1"/>
</dbReference>
<evidence type="ECO:0000256" key="5">
    <source>
        <dbReference type="SAM" id="MobiDB-lite"/>
    </source>
</evidence>
<organism evidence="8 9">
    <name type="scientific">Nepenthes gracilis</name>
    <name type="common">Slender pitcher plant</name>
    <dbReference type="NCBI Taxonomy" id="150966"/>
    <lineage>
        <taxon>Eukaryota</taxon>
        <taxon>Viridiplantae</taxon>
        <taxon>Streptophyta</taxon>
        <taxon>Embryophyta</taxon>
        <taxon>Tracheophyta</taxon>
        <taxon>Spermatophyta</taxon>
        <taxon>Magnoliopsida</taxon>
        <taxon>eudicotyledons</taxon>
        <taxon>Gunneridae</taxon>
        <taxon>Pentapetalae</taxon>
        <taxon>Caryophyllales</taxon>
        <taxon>Nepenthaceae</taxon>
        <taxon>Nepenthes</taxon>
    </lineage>
</organism>
<comment type="similarity">
    <text evidence="4">Belongs to the cyclin family.</text>
</comment>
<feature type="domain" description="Cyclin-like" evidence="6">
    <location>
        <begin position="100"/>
        <end position="188"/>
    </location>
</feature>
<evidence type="ECO:0000256" key="4">
    <source>
        <dbReference type="RuleBase" id="RU000383"/>
    </source>
</evidence>
<dbReference type="SUPFAM" id="SSF47954">
    <property type="entry name" value="Cyclin-like"/>
    <property type="match status" value="2"/>
</dbReference>
<dbReference type="PANTHER" id="PTHR10177">
    <property type="entry name" value="CYCLINS"/>
    <property type="match status" value="1"/>
</dbReference>
<dbReference type="InterPro" id="IPR039361">
    <property type="entry name" value="Cyclin"/>
</dbReference>
<accession>A0AAD3XUD2</accession>
<sequence length="362" mass="41222">MAHPQQKLLQDSPFVFDDALCCEEVQWEGEVRESYFFTVNDGNTFDNAPNLPLQFIEQDLYWEDHELSTLLAKEEENPIHEALLTNANPSLAETRREAVEWMLRVHAHYSFSILTAVLSVNYFDRFLSSFHFQRDKPWMAQLAAVACLSLAAKVEETHVPLLLDLQVEETKFVFESKTIQRMEILVLSTLDWKMNPVTSHSFLEYISRRLGLKDHLCCEFLRRCERVLLSIISDSRFLRYLPSVIAAAAMSHVVNNLEPCIEDDCRNQLLRIIGSDKDKVEECCQLILELASGGKILLSNKRKSVSLPGSPNGVIDVSFSSDSSNDYWAVESSASSSPEPLSKKIRAEDRNLERFSPPSLTS</sequence>
<dbReference type="CDD" id="cd20543">
    <property type="entry name" value="CYCLIN_AtCycD-like_rpt1"/>
    <property type="match status" value="1"/>
</dbReference>
<name>A0AAD3XUD2_NEPGR</name>
<evidence type="ECO:0000256" key="3">
    <source>
        <dbReference type="ARBA" id="ARBA00023306"/>
    </source>
</evidence>
<feature type="compositionally biased region" description="Basic and acidic residues" evidence="5">
    <location>
        <begin position="341"/>
        <end position="353"/>
    </location>
</feature>
<dbReference type="EMBL" id="BSYO01000016">
    <property type="protein sequence ID" value="GMH16651.1"/>
    <property type="molecule type" value="Genomic_DNA"/>
</dbReference>
<dbReference type="Proteomes" id="UP001279734">
    <property type="component" value="Unassembled WGS sequence"/>
</dbReference>
<feature type="compositionally biased region" description="Low complexity" evidence="5">
    <location>
        <begin position="331"/>
        <end position="340"/>
    </location>
</feature>
<evidence type="ECO:0000256" key="1">
    <source>
        <dbReference type="ARBA" id="ARBA00022618"/>
    </source>
</evidence>
<evidence type="ECO:0000313" key="9">
    <source>
        <dbReference type="Proteomes" id="UP001279734"/>
    </source>
</evidence>
<dbReference type="FunFam" id="1.10.472.10:FF:000074">
    <property type="entry name" value="D3-type cyclin"/>
    <property type="match status" value="1"/>
</dbReference>
<dbReference type="Gene3D" id="1.10.472.10">
    <property type="entry name" value="Cyclin-like"/>
    <property type="match status" value="2"/>
</dbReference>
<evidence type="ECO:0000259" key="6">
    <source>
        <dbReference type="SMART" id="SM00385"/>
    </source>
</evidence>
<dbReference type="PROSITE" id="PS00292">
    <property type="entry name" value="CYCLINS"/>
    <property type="match status" value="1"/>
</dbReference>
<dbReference type="InterPro" id="IPR006671">
    <property type="entry name" value="Cyclin_N"/>
</dbReference>
<dbReference type="InterPro" id="IPR048258">
    <property type="entry name" value="Cyclins_cyclin-box"/>
</dbReference>
<protein>
    <submittedName>
        <fullName evidence="8">Uncharacterized protein</fullName>
    </submittedName>
</protein>